<evidence type="ECO:0008006" key="4">
    <source>
        <dbReference type="Google" id="ProtNLM"/>
    </source>
</evidence>
<dbReference type="EMBL" id="BLXT01001405">
    <property type="protein sequence ID" value="GFN85383.1"/>
    <property type="molecule type" value="Genomic_DNA"/>
</dbReference>
<proteinExistence type="predicted"/>
<keyword evidence="1" id="KW-0472">Membrane</keyword>
<sequence>MTRSGFIFNFDFKHCSTYDSSQCSYEIFILVAILAFLAPIIPGSYFYLAWLAHRLKSHLTNNQDKDMQTDQQISSVSSVSVQFNDDSTRDILSLKGQYSSITQNDMILADIRTLLSPSPLPSDKKCSFHLSQSPNLVLPKEKNQSMSHNSSALLLSDNNSAKAKSPTSHAPSCNSLSPSLQIHAYQSHLSMNKHISKNVHHVHVKDNLGLNSKYLSQTPSQFVDTAVQTSLPYETSIEDSEEWNSSGSSVSEIPLEETLPYHLKSSLLSSNVLTEKLEKIANASYQTLLMPSKINTAENTLQVQYSNDSSQQAKMMLEPPRPAQCLAFQNQREYNLGHANSSAASRRRPVKNLLNQAVSTFCQHGLILMVTVYGCSLPFALVNKCSMLDLPFSAATLAAGFYYSSCIWYPVVYFFTSANFRQQLSITTVGGHS</sequence>
<organism evidence="2 3">
    <name type="scientific">Plakobranchus ocellatus</name>
    <dbReference type="NCBI Taxonomy" id="259542"/>
    <lineage>
        <taxon>Eukaryota</taxon>
        <taxon>Metazoa</taxon>
        <taxon>Spiralia</taxon>
        <taxon>Lophotrochozoa</taxon>
        <taxon>Mollusca</taxon>
        <taxon>Gastropoda</taxon>
        <taxon>Heterobranchia</taxon>
        <taxon>Euthyneura</taxon>
        <taxon>Panpulmonata</taxon>
        <taxon>Sacoglossa</taxon>
        <taxon>Placobranchoidea</taxon>
        <taxon>Plakobranchidae</taxon>
        <taxon>Plakobranchus</taxon>
    </lineage>
</organism>
<feature type="transmembrane region" description="Helical" evidence="1">
    <location>
        <begin position="27"/>
        <end position="48"/>
    </location>
</feature>
<comment type="caution">
    <text evidence="2">The sequence shown here is derived from an EMBL/GenBank/DDBJ whole genome shotgun (WGS) entry which is preliminary data.</text>
</comment>
<keyword evidence="1" id="KW-1133">Transmembrane helix</keyword>
<dbReference type="AlphaFoldDB" id="A0AAV3YTM3"/>
<evidence type="ECO:0000313" key="3">
    <source>
        <dbReference type="Proteomes" id="UP000735302"/>
    </source>
</evidence>
<gene>
    <name evidence="2" type="ORF">PoB_001188900</name>
</gene>
<evidence type="ECO:0000313" key="2">
    <source>
        <dbReference type="EMBL" id="GFN85383.1"/>
    </source>
</evidence>
<feature type="transmembrane region" description="Helical" evidence="1">
    <location>
        <begin position="357"/>
        <end position="380"/>
    </location>
</feature>
<evidence type="ECO:0000256" key="1">
    <source>
        <dbReference type="SAM" id="Phobius"/>
    </source>
</evidence>
<keyword evidence="1" id="KW-0812">Transmembrane</keyword>
<protein>
    <recommendedName>
        <fullName evidence="4">G-protein coupled receptors family 1 profile domain-containing protein</fullName>
    </recommendedName>
</protein>
<feature type="transmembrane region" description="Helical" evidence="1">
    <location>
        <begin position="392"/>
        <end position="415"/>
    </location>
</feature>
<keyword evidence="3" id="KW-1185">Reference proteome</keyword>
<accession>A0AAV3YTM3</accession>
<reference evidence="2 3" key="1">
    <citation type="journal article" date="2021" name="Elife">
        <title>Chloroplast acquisition without the gene transfer in kleptoplastic sea slugs, Plakobranchus ocellatus.</title>
        <authorList>
            <person name="Maeda T."/>
            <person name="Takahashi S."/>
            <person name="Yoshida T."/>
            <person name="Shimamura S."/>
            <person name="Takaki Y."/>
            <person name="Nagai Y."/>
            <person name="Toyoda A."/>
            <person name="Suzuki Y."/>
            <person name="Arimoto A."/>
            <person name="Ishii H."/>
            <person name="Satoh N."/>
            <person name="Nishiyama T."/>
            <person name="Hasebe M."/>
            <person name="Maruyama T."/>
            <person name="Minagawa J."/>
            <person name="Obokata J."/>
            <person name="Shigenobu S."/>
        </authorList>
    </citation>
    <scope>NUCLEOTIDE SEQUENCE [LARGE SCALE GENOMIC DNA]</scope>
</reference>
<dbReference type="Proteomes" id="UP000735302">
    <property type="component" value="Unassembled WGS sequence"/>
</dbReference>
<name>A0AAV3YTM3_9GAST</name>
<dbReference type="Gene3D" id="1.20.1070.10">
    <property type="entry name" value="Rhodopsin 7-helix transmembrane proteins"/>
    <property type="match status" value="1"/>
</dbReference>